<accession>A0AAE0ILR5</accession>
<evidence type="ECO:0000256" key="3">
    <source>
        <dbReference type="PROSITE-ProRule" id="PRU00339"/>
    </source>
</evidence>
<dbReference type="EMBL" id="JAUEPO010000003">
    <property type="protein sequence ID" value="KAK3327359.1"/>
    <property type="molecule type" value="Genomic_DNA"/>
</dbReference>
<keyword evidence="1" id="KW-0677">Repeat</keyword>
<dbReference type="InterPro" id="IPR011990">
    <property type="entry name" value="TPR-like_helical_dom_sf"/>
</dbReference>
<dbReference type="InterPro" id="IPR039856">
    <property type="entry name" value="EMC2-like"/>
</dbReference>
<dbReference type="PROSITE" id="PS50005">
    <property type="entry name" value="TPR"/>
    <property type="match status" value="1"/>
</dbReference>
<evidence type="ECO:0000256" key="4">
    <source>
        <dbReference type="RuleBase" id="RU367091"/>
    </source>
</evidence>
<keyword evidence="7" id="KW-1185">Reference proteome</keyword>
<dbReference type="GO" id="GO:0072546">
    <property type="term" value="C:EMC complex"/>
    <property type="evidence" value="ECO:0007669"/>
    <property type="project" value="UniProtKB-UniRule"/>
</dbReference>
<keyword evidence="4" id="KW-0472">Membrane</keyword>
<evidence type="ECO:0000256" key="2">
    <source>
        <dbReference type="ARBA" id="ARBA00022803"/>
    </source>
</evidence>
<comment type="caution">
    <text evidence="6">The sequence shown here is derived from an EMBL/GenBank/DDBJ whole genome shotgun (WGS) entry which is preliminary data.</text>
</comment>
<evidence type="ECO:0000256" key="1">
    <source>
        <dbReference type="ARBA" id="ARBA00022737"/>
    </source>
</evidence>
<evidence type="ECO:0000259" key="5">
    <source>
        <dbReference type="Pfam" id="PF22890"/>
    </source>
</evidence>
<sequence length="331" mass="36117">MAPSLLHPPSQLSPAAALQLSQQAPAVLQSSPSTVSASPLSALFSASESPELWTKYENLLLSCLRTGDERAAHQCLERLVARFGDDNERVMAFKGLLKEADAANNGQLELVLKEYDQILSDNDTNIPITKRRIALLRSLGRVSDAASSLVRLLDFSPTDAEAWSELAEIYLTQGLYAQAIYALEEVLVLAPNAWNIHARLGEMQYMAATAPGAGTGAGPYRKYLAEALKRFARSIELCDDYLRGYYGLKLVTSKVLKDSAGSAKQNEADEFSLPDPATIERLNELATAKLSEIVRHAAARDPGWRGYDELEVTAARELLNKDASALPEVVR</sequence>
<organism evidence="6 7">
    <name type="scientific">Cercophora scortea</name>
    <dbReference type="NCBI Taxonomy" id="314031"/>
    <lineage>
        <taxon>Eukaryota</taxon>
        <taxon>Fungi</taxon>
        <taxon>Dikarya</taxon>
        <taxon>Ascomycota</taxon>
        <taxon>Pezizomycotina</taxon>
        <taxon>Sordariomycetes</taxon>
        <taxon>Sordariomycetidae</taxon>
        <taxon>Sordariales</taxon>
        <taxon>Lasiosphaeriaceae</taxon>
        <taxon>Cercophora</taxon>
    </lineage>
</organism>
<proteinExistence type="inferred from homology"/>
<dbReference type="Proteomes" id="UP001286456">
    <property type="component" value="Unassembled WGS sequence"/>
</dbReference>
<dbReference type="Pfam" id="PF22890">
    <property type="entry name" value="TPR_EMC2"/>
    <property type="match status" value="1"/>
</dbReference>
<feature type="repeat" description="TPR" evidence="3">
    <location>
        <begin position="160"/>
        <end position="193"/>
    </location>
</feature>
<evidence type="ECO:0000313" key="7">
    <source>
        <dbReference type="Proteomes" id="UP001286456"/>
    </source>
</evidence>
<dbReference type="InterPro" id="IPR055217">
    <property type="entry name" value="TPR_EMC2"/>
</dbReference>
<comment type="function">
    <text evidence="4">Part of the endoplasmic reticulum membrane protein complex (EMC) that enables the energy-independent insertion into endoplasmic reticulum membranes of newly synthesized membrane proteins.</text>
</comment>
<gene>
    <name evidence="6" type="ORF">B0T19DRAFT_160947</name>
</gene>
<comment type="subcellular location">
    <subcellularLocation>
        <location evidence="4">Endoplasmic reticulum membrane</location>
        <topology evidence="4">Peripheral membrane protein</topology>
        <orientation evidence="4">Cytoplasmic side</orientation>
    </subcellularLocation>
</comment>
<keyword evidence="2 3" id="KW-0802">TPR repeat</keyword>
<dbReference type="SMART" id="SM00028">
    <property type="entry name" value="TPR"/>
    <property type="match status" value="1"/>
</dbReference>
<protein>
    <recommendedName>
        <fullName evidence="4">ER membrane protein complex subunit 2</fullName>
    </recommendedName>
</protein>
<comment type="subunit">
    <text evidence="4">Component of the ER membrane protein complex (EMC).</text>
</comment>
<dbReference type="InterPro" id="IPR019734">
    <property type="entry name" value="TPR_rpt"/>
</dbReference>
<dbReference type="FunFam" id="1.25.40.10:FF:001208">
    <property type="entry name" value="Tetratricopeptide repeat domain-containing protein"/>
    <property type="match status" value="1"/>
</dbReference>
<evidence type="ECO:0000313" key="6">
    <source>
        <dbReference type="EMBL" id="KAK3327359.1"/>
    </source>
</evidence>
<reference evidence="6" key="1">
    <citation type="journal article" date="2023" name="Mol. Phylogenet. Evol.">
        <title>Genome-scale phylogeny and comparative genomics of the fungal order Sordariales.</title>
        <authorList>
            <person name="Hensen N."/>
            <person name="Bonometti L."/>
            <person name="Westerberg I."/>
            <person name="Brannstrom I.O."/>
            <person name="Guillou S."/>
            <person name="Cros-Aarteil S."/>
            <person name="Calhoun S."/>
            <person name="Haridas S."/>
            <person name="Kuo A."/>
            <person name="Mondo S."/>
            <person name="Pangilinan J."/>
            <person name="Riley R."/>
            <person name="LaButti K."/>
            <person name="Andreopoulos B."/>
            <person name="Lipzen A."/>
            <person name="Chen C."/>
            <person name="Yan M."/>
            <person name="Daum C."/>
            <person name="Ng V."/>
            <person name="Clum A."/>
            <person name="Steindorff A."/>
            <person name="Ohm R.A."/>
            <person name="Martin F."/>
            <person name="Silar P."/>
            <person name="Natvig D.O."/>
            <person name="Lalanne C."/>
            <person name="Gautier V."/>
            <person name="Ament-Velasquez S.L."/>
            <person name="Kruys A."/>
            <person name="Hutchinson M.I."/>
            <person name="Powell A.J."/>
            <person name="Barry K."/>
            <person name="Miller A.N."/>
            <person name="Grigoriev I.V."/>
            <person name="Debuchy R."/>
            <person name="Gladieux P."/>
            <person name="Hiltunen Thoren M."/>
            <person name="Johannesson H."/>
        </authorList>
    </citation>
    <scope>NUCLEOTIDE SEQUENCE</scope>
    <source>
        <strain evidence="6">SMH4131-1</strain>
    </source>
</reference>
<dbReference type="AlphaFoldDB" id="A0AAE0ILR5"/>
<dbReference type="PANTHER" id="PTHR12760">
    <property type="entry name" value="TETRATRICOPEPTIDE REPEAT PROTEIN"/>
    <property type="match status" value="1"/>
</dbReference>
<feature type="domain" description="EMC2 TPR-like" evidence="5">
    <location>
        <begin position="112"/>
        <end position="211"/>
    </location>
</feature>
<name>A0AAE0ILR5_9PEZI</name>
<comment type="similarity">
    <text evidence="4">Belongs to the EMC2 family.</text>
</comment>
<dbReference type="SUPFAM" id="SSF48452">
    <property type="entry name" value="TPR-like"/>
    <property type="match status" value="1"/>
</dbReference>
<dbReference type="Gene3D" id="1.25.40.10">
    <property type="entry name" value="Tetratricopeptide repeat domain"/>
    <property type="match status" value="1"/>
</dbReference>
<reference evidence="6" key="2">
    <citation type="submission" date="2023-06" db="EMBL/GenBank/DDBJ databases">
        <authorList>
            <consortium name="Lawrence Berkeley National Laboratory"/>
            <person name="Haridas S."/>
            <person name="Hensen N."/>
            <person name="Bonometti L."/>
            <person name="Westerberg I."/>
            <person name="Brannstrom I.O."/>
            <person name="Guillou S."/>
            <person name="Cros-Aarteil S."/>
            <person name="Calhoun S."/>
            <person name="Kuo A."/>
            <person name="Mondo S."/>
            <person name="Pangilinan J."/>
            <person name="Riley R."/>
            <person name="Labutti K."/>
            <person name="Andreopoulos B."/>
            <person name="Lipzen A."/>
            <person name="Chen C."/>
            <person name="Yanf M."/>
            <person name="Daum C."/>
            <person name="Ng V."/>
            <person name="Clum A."/>
            <person name="Steindorff A."/>
            <person name="Ohm R."/>
            <person name="Martin F."/>
            <person name="Silar P."/>
            <person name="Natvig D."/>
            <person name="Lalanne C."/>
            <person name="Gautier V."/>
            <person name="Ament-Velasquez S.L."/>
            <person name="Kruys A."/>
            <person name="Hutchinson M.I."/>
            <person name="Powell A.J."/>
            <person name="Barry K."/>
            <person name="Miller A.N."/>
            <person name="Grigoriev I.V."/>
            <person name="Debuchy R."/>
            <person name="Gladieux P."/>
            <person name="Thoren M.H."/>
            <person name="Johannesson H."/>
        </authorList>
    </citation>
    <scope>NUCLEOTIDE SEQUENCE</scope>
    <source>
        <strain evidence="6">SMH4131-1</strain>
    </source>
</reference>
<keyword evidence="4" id="KW-0256">Endoplasmic reticulum</keyword>